<keyword evidence="3" id="KW-1185">Reference proteome</keyword>
<organism evidence="2 3">
    <name type="scientific">Dreissena polymorpha</name>
    <name type="common">Zebra mussel</name>
    <name type="synonym">Mytilus polymorpha</name>
    <dbReference type="NCBI Taxonomy" id="45954"/>
    <lineage>
        <taxon>Eukaryota</taxon>
        <taxon>Metazoa</taxon>
        <taxon>Spiralia</taxon>
        <taxon>Lophotrochozoa</taxon>
        <taxon>Mollusca</taxon>
        <taxon>Bivalvia</taxon>
        <taxon>Autobranchia</taxon>
        <taxon>Heteroconchia</taxon>
        <taxon>Euheterodonta</taxon>
        <taxon>Imparidentia</taxon>
        <taxon>Neoheterodontei</taxon>
        <taxon>Myida</taxon>
        <taxon>Dreissenoidea</taxon>
        <taxon>Dreissenidae</taxon>
        <taxon>Dreissena</taxon>
    </lineage>
</organism>
<reference evidence="2" key="2">
    <citation type="submission" date="2020-11" db="EMBL/GenBank/DDBJ databases">
        <authorList>
            <person name="McCartney M.A."/>
            <person name="Auch B."/>
            <person name="Kono T."/>
            <person name="Mallez S."/>
            <person name="Becker A."/>
            <person name="Gohl D.M."/>
            <person name="Silverstein K.A.T."/>
            <person name="Koren S."/>
            <person name="Bechman K.B."/>
            <person name="Herman A."/>
            <person name="Abrahante J.E."/>
            <person name="Garbe J."/>
        </authorList>
    </citation>
    <scope>NUCLEOTIDE SEQUENCE</scope>
    <source>
        <strain evidence="2">Duluth1</strain>
        <tissue evidence="2">Whole animal</tissue>
    </source>
</reference>
<reference evidence="2" key="1">
    <citation type="journal article" date="2019" name="bioRxiv">
        <title>The Genome of the Zebra Mussel, Dreissena polymorpha: A Resource for Invasive Species Research.</title>
        <authorList>
            <person name="McCartney M.A."/>
            <person name="Auch B."/>
            <person name="Kono T."/>
            <person name="Mallez S."/>
            <person name="Zhang Y."/>
            <person name="Obille A."/>
            <person name="Becker A."/>
            <person name="Abrahante J.E."/>
            <person name="Garbe J."/>
            <person name="Badalamenti J.P."/>
            <person name="Herman A."/>
            <person name="Mangelson H."/>
            <person name="Liachko I."/>
            <person name="Sullivan S."/>
            <person name="Sone E.D."/>
            <person name="Koren S."/>
            <person name="Silverstein K.A.T."/>
            <person name="Beckman K.B."/>
            <person name="Gohl D.M."/>
        </authorList>
    </citation>
    <scope>NUCLEOTIDE SEQUENCE</scope>
    <source>
        <strain evidence="2">Duluth1</strain>
        <tissue evidence="2">Whole animal</tissue>
    </source>
</reference>
<feature type="compositionally biased region" description="Polar residues" evidence="1">
    <location>
        <begin position="63"/>
        <end position="73"/>
    </location>
</feature>
<evidence type="ECO:0000256" key="1">
    <source>
        <dbReference type="SAM" id="MobiDB-lite"/>
    </source>
</evidence>
<dbReference type="EMBL" id="JAIWYP010000002">
    <property type="protein sequence ID" value="KAH3875652.1"/>
    <property type="molecule type" value="Genomic_DNA"/>
</dbReference>
<sequence>MSCRNARKLVMRLVIKTKKGESQGPPFDEADLNLRNRETDVTAHGRVNVDNARSIGQDKVSKSKQYNRNTLKW</sequence>
<accession>A0A9D4MHX7</accession>
<dbReference type="AlphaFoldDB" id="A0A9D4MHX7"/>
<feature type="region of interest" description="Disordered" evidence="1">
    <location>
        <begin position="53"/>
        <end position="73"/>
    </location>
</feature>
<comment type="caution">
    <text evidence="2">The sequence shown here is derived from an EMBL/GenBank/DDBJ whole genome shotgun (WGS) entry which is preliminary data.</text>
</comment>
<evidence type="ECO:0000313" key="3">
    <source>
        <dbReference type="Proteomes" id="UP000828390"/>
    </source>
</evidence>
<protein>
    <submittedName>
        <fullName evidence="2">Uncharacterized protein</fullName>
    </submittedName>
</protein>
<gene>
    <name evidence="2" type="ORF">DPMN_038925</name>
</gene>
<evidence type="ECO:0000313" key="2">
    <source>
        <dbReference type="EMBL" id="KAH3875652.1"/>
    </source>
</evidence>
<dbReference type="Proteomes" id="UP000828390">
    <property type="component" value="Unassembled WGS sequence"/>
</dbReference>
<name>A0A9D4MHX7_DREPO</name>
<proteinExistence type="predicted"/>